<feature type="chain" id="PRO_5013076488" evidence="1">
    <location>
        <begin position="21"/>
        <end position="888"/>
    </location>
</feature>
<dbReference type="OrthoDB" id="6366357at2759"/>
<protein>
    <submittedName>
        <fullName evidence="2">Uncharacterized protein</fullName>
    </submittedName>
</protein>
<gene>
    <name evidence="2" type="ORF">TSAR_014307</name>
</gene>
<dbReference type="STRING" id="543379.A0A232FHW8"/>
<organism evidence="2 3">
    <name type="scientific">Trichomalopsis sarcophagae</name>
    <dbReference type="NCBI Taxonomy" id="543379"/>
    <lineage>
        <taxon>Eukaryota</taxon>
        <taxon>Metazoa</taxon>
        <taxon>Ecdysozoa</taxon>
        <taxon>Arthropoda</taxon>
        <taxon>Hexapoda</taxon>
        <taxon>Insecta</taxon>
        <taxon>Pterygota</taxon>
        <taxon>Neoptera</taxon>
        <taxon>Endopterygota</taxon>
        <taxon>Hymenoptera</taxon>
        <taxon>Apocrita</taxon>
        <taxon>Proctotrupomorpha</taxon>
        <taxon>Chalcidoidea</taxon>
        <taxon>Pteromalidae</taxon>
        <taxon>Pteromalinae</taxon>
        <taxon>Trichomalopsis</taxon>
    </lineage>
</organism>
<dbReference type="EMBL" id="NNAY01000179">
    <property type="protein sequence ID" value="OXU30262.1"/>
    <property type="molecule type" value="Genomic_DNA"/>
</dbReference>
<dbReference type="PANTHER" id="PTHR47890">
    <property type="entry name" value="LD24308P"/>
    <property type="match status" value="1"/>
</dbReference>
<keyword evidence="1" id="KW-0732">Signal</keyword>
<dbReference type="PANTHER" id="PTHR47890:SF1">
    <property type="entry name" value="LD24308P"/>
    <property type="match status" value="1"/>
</dbReference>
<accession>A0A232FHW8</accession>
<feature type="signal peptide" evidence="1">
    <location>
        <begin position="1"/>
        <end position="20"/>
    </location>
</feature>
<dbReference type="AlphaFoldDB" id="A0A232FHW8"/>
<dbReference type="Pfam" id="PF16061">
    <property type="entry name" value="DUF4803"/>
    <property type="match status" value="1"/>
</dbReference>
<comment type="caution">
    <text evidence="2">The sequence shown here is derived from an EMBL/GenBank/DDBJ whole genome shotgun (WGS) entry which is preliminary data.</text>
</comment>
<name>A0A232FHW8_9HYME</name>
<keyword evidence="3" id="KW-1185">Reference proteome</keyword>
<evidence type="ECO:0000256" key="1">
    <source>
        <dbReference type="SAM" id="SignalP"/>
    </source>
</evidence>
<proteinExistence type="predicted"/>
<reference evidence="2 3" key="1">
    <citation type="journal article" date="2017" name="Curr. Biol.">
        <title>The Evolution of Venom by Co-option of Single-Copy Genes.</title>
        <authorList>
            <person name="Martinson E.O."/>
            <person name="Mrinalini"/>
            <person name="Kelkar Y.D."/>
            <person name="Chang C.H."/>
            <person name="Werren J.H."/>
        </authorList>
    </citation>
    <scope>NUCLEOTIDE SEQUENCE [LARGE SCALE GENOMIC DNA]</scope>
    <source>
        <strain evidence="2 3">Alberta</strain>
        <tissue evidence="2">Whole body</tissue>
    </source>
</reference>
<sequence>MAKQLCCVVLCSLALASVSSFDISFGDVTEVLKFSREVVTDVLESYHMIKPKRPGDDDTDFPFVKRMEKRLMNHITQVSRKIELFEDRLEHRTEVVLDAILTKVPEREMLESSMHDLWKYLGQVDNLYQNFLHYASAPQRYEQYTMEDFAKNAVSSSLNALPDVLKMIHRLVVPPNWDVDIFHRSILTLLAKNMQCLDDCRERDSAKSRKFENADKKIPSHILSRSTRSKDTRPNAMGLKILLLLSLSVIAAQAARARSKEFTQVDKLRQAILRMDDENQDPMSNSWNKDVSYQHLIKKYKEFGDEMDRQFPNDIEPHLEALNSLWLWARTQSELRSIDGMYMTFRKMQRDLVEKQEPLDIKQWANFARTMLSDANVAIPPALERISDFIVHQYLFVSAYKEASTQICNTQQSPQQLLYNLYNKIALTEIKGYTMMQFSWTLLKLYNIGNFTEEMEQLKQQYAIRTSETLRAVKTAMVFAPREVWKCDPIKHKLDVTYTELKQVFQGYLVNEVDMNPQSTCKENCAYYSYSKVHGCYQNQFCSTQRRCNGKLINCQYIDSDMWVCPSDKSSTRRYEYIEYENGQTFGQKGTCKRPTTKVDSWWRWLFWHCSYCMCTCDDHNSSSDRYFNLRDVTSDVDNNKVVTGVRLKKENQIIHIQIQEGTLLPRGNIDGSSVAWKKIDNYTIIDANVRAGVDYHTIMWEKRAVDLDDLDSPADHLLTGLRFRVIGTHLNLEIQMTPFNFTTGQLIKEKSLWHSHDTTEASEVYDLNGETQQAKKRTELKLNKPDIPTRSVAQAVPDSQTNQYLLFVPTDLGKDAAQSTVPFIDTQSVEPKPPVPISGAGIFHKGRDGFGGFLSLKLITYNFEPQLHSDLPPAPPAIGLSNDVNTM</sequence>
<dbReference type="Proteomes" id="UP000215335">
    <property type="component" value="Unassembled WGS sequence"/>
</dbReference>
<evidence type="ECO:0000313" key="3">
    <source>
        <dbReference type="Proteomes" id="UP000215335"/>
    </source>
</evidence>
<evidence type="ECO:0000313" key="2">
    <source>
        <dbReference type="EMBL" id="OXU30262.1"/>
    </source>
</evidence>
<dbReference type="InterPro" id="IPR032062">
    <property type="entry name" value="DUF4803"/>
</dbReference>